<protein>
    <submittedName>
        <fullName evidence="2 3">Uncharacterized protein</fullName>
    </submittedName>
</protein>
<dbReference type="EMBL" id="WVUK01000006">
    <property type="protein sequence ID" value="KAF7496493.1"/>
    <property type="molecule type" value="Genomic_DNA"/>
</dbReference>
<dbReference type="Proteomes" id="UP000070412">
    <property type="component" value="Unassembled WGS sequence"/>
</dbReference>
<keyword evidence="1" id="KW-0472">Membrane</keyword>
<sequence>MLHNHSIRFDSSSSLISMTIIASFIWIGSISMVASKINLDNFNQPLITAAIEQQNHHRHQHKGIEKAQPVFNVTGVLAIHSIESLDGCNRTHRILLNKWFLDECSQSSILCRRKRSEESMVNLNRWPSHRSEAMDSFREYLLSRYENDNKNEWKIFEQNYHNKDPILDRLERFDDLNKRNGDENYQTQAHLLQAQQAQEIIEKCCRSQVPICTETDVRNRFQSICSPNRIVSKEVFRS</sequence>
<keyword evidence="4" id="KW-1185">Reference proteome</keyword>
<accession>A0A834RKW1</accession>
<dbReference type="EnsemblMetazoa" id="SSS_378s_mrna">
    <property type="protein sequence ID" value="KAF7496493.1"/>
    <property type="gene ID" value="SSS_378"/>
</dbReference>
<evidence type="ECO:0000313" key="2">
    <source>
        <dbReference type="EMBL" id="KAF7496493.1"/>
    </source>
</evidence>
<feature type="transmembrane region" description="Helical" evidence="1">
    <location>
        <begin position="12"/>
        <end position="34"/>
    </location>
</feature>
<reference evidence="2" key="2">
    <citation type="submission" date="2020-01" db="EMBL/GenBank/DDBJ databases">
        <authorList>
            <person name="Korhonen P.K.K."/>
            <person name="Guangxu M.G."/>
            <person name="Wang T.W."/>
            <person name="Stroehlein A.J.S."/>
            <person name="Young N.D."/>
            <person name="Ang C.-S.A."/>
            <person name="Fernando D.W.F."/>
            <person name="Lu H.L."/>
            <person name="Taylor S.T."/>
            <person name="Ehtesham M.E.M."/>
            <person name="Najaraj S.H.N."/>
            <person name="Harsha G.H.G."/>
            <person name="Madugundu A.M."/>
            <person name="Renuse S.R."/>
            <person name="Holt D.H."/>
            <person name="Pandey A.P."/>
            <person name="Papenfuss A.P."/>
            <person name="Gasser R.B.G."/>
            <person name="Fischer K.F."/>
        </authorList>
    </citation>
    <scope>NUCLEOTIDE SEQUENCE</scope>
    <source>
        <strain evidence="2">SSS_KF_BRIS2020</strain>
    </source>
</reference>
<reference evidence="4" key="1">
    <citation type="journal article" date="2020" name="PLoS Negl. Trop. Dis.">
        <title>High-quality nuclear genome for Sarcoptes scabiei-A critical resource for a neglected parasite.</title>
        <authorList>
            <person name="Korhonen P.K."/>
            <person name="Gasser R.B."/>
            <person name="Ma G."/>
            <person name="Wang T."/>
            <person name="Stroehlein A.J."/>
            <person name="Young N.D."/>
            <person name="Ang C.S."/>
            <person name="Fernando D.D."/>
            <person name="Lu H.C."/>
            <person name="Taylor S."/>
            <person name="Reynolds S.L."/>
            <person name="Mofiz E."/>
            <person name="Najaraj S.H."/>
            <person name="Gowda H."/>
            <person name="Madugundu A."/>
            <person name="Renuse S."/>
            <person name="Holt D."/>
            <person name="Pandey A."/>
            <person name="Papenfuss A.T."/>
            <person name="Fischer K."/>
        </authorList>
    </citation>
    <scope>NUCLEOTIDE SEQUENCE [LARGE SCALE GENOMIC DNA]</scope>
</reference>
<reference evidence="3" key="3">
    <citation type="submission" date="2022-06" db="UniProtKB">
        <authorList>
            <consortium name="EnsemblMetazoa"/>
        </authorList>
    </citation>
    <scope>IDENTIFICATION</scope>
</reference>
<dbReference type="OrthoDB" id="10385185at2759"/>
<dbReference type="AlphaFoldDB" id="A0A834RKW1"/>
<keyword evidence="1" id="KW-1133">Transmembrane helix</keyword>
<keyword evidence="1" id="KW-0812">Transmembrane</keyword>
<organism evidence="2">
    <name type="scientific">Sarcoptes scabiei</name>
    <name type="common">Itch mite</name>
    <name type="synonym">Acarus scabiei</name>
    <dbReference type="NCBI Taxonomy" id="52283"/>
    <lineage>
        <taxon>Eukaryota</taxon>
        <taxon>Metazoa</taxon>
        <taxon>Ecdysozoa</taxon>
        <taxon>Arthropoda</taxon>
        <taxon>Chelicerata</taxon>
        <taxon>Arachnida</taxon>
        <taxon>Acari</taxon>
        <taxon>Acariformes</taxon>
        <taxon>Sarcoptiformes</taxon>
        <taxon>Astigmata</taxon>
        <taxon>Psoroptidia</taxon>
        <taxon>Sarcoptoidea</taxon>
        <taxon>Sarcoptidae</taxon>
        <taxon>Sarcoptinae</taxon>
        <taxon>Sarcoptes</taxon>
    </lineage>
</organism>
<proteinExistence type="predicted"/>
<evidence type="ECO:0000313" key="4">
    <source>
        <dbReference type="Proteomes" id="UP000070412"/>
    </source>
</evidence>
<evidence type="ECO:0000256" key="1">
    <source>
        <dbReference type="SAM" id="Phobius"/>
    </source>
</evidence>
<name>A0A834RKW1_SARSC</name>
<gene>
    <name evidence="2" type="ORF">SSS_378</name>
</gene>
<evidence type="ECO:0000313" key="3">
    <source>
        <dbReference type="EnsemblMetazoa" id="KAF7496493.1"/>
    </source>
</evidence>